<proteinExistence type="predicted"/>
<keyword evidence="2" id="KW-1133">Transmembrane helix</keyword>
<evidence type="ECO:0000259" key="4">
    <source>
        <dbReference type="Pfam" id="PF04092"/>
    </source>
</evidence>
<keyword evidence="2" id="KW-0472">Membrane</keyword>
<evidence type="ECO:0000313" key="5">
    <source>
        <dbReference type="EMBL" id="PHJ18068.1"/>
    </source>
</evidence>
<evidence type="ECO:0000256" key="3">
    <source>
        <dbReference type="SAM" id="SignalP"/>
    </source>
</evidence>
<dbReference type="VEuPathDB" id="ToxoDB:CSUI_008107"/>
<feature type="region of interest" description="Disordered" evidence="1">
    <location>
        <begin position="358"/>
        <end position="411"/>
    </location>
</feature>
<feature type="transmembrane region" description="Helical" evidence="2">
    <location>
        <begin position="415"/>
        <end position="437"/>
    </location>
</feature>
<dbReference type="RefSeq" id="XP_067919778.1">
    <property type="nucleotide sequence ID" value="XM_068068246.1"/>
</dbReference>
<dbReference type="Pfam" id="PF04092">
    <property type="entry name" value="SAG"/>
    <property type="match status" value="2"/>
</dbReference>
<feature type="signal peptide" evidence="3">
    <location>
        <begin position="1"/>
        <end position="26"/>
    </location>
</feature>
<keyword evidence="6" id="KW-1185">Reference proteome</keyword>
<reference evidence="5 6" key="1">
    <citation type="journal article" date="2017" name="Int. J. Parasitol.">
        <title>The genome of the protozoan parasite Cystoisospora suis and a reverse vaccinology approach to identify vaccine candidates.</title>
        <authorList>
            <person name="Palmieri N."/>
            <person name="Shrestha A."/>
            <person name="Ruttkowski B."/>
            <person name="Beck T."/>
            <person name="Vogl C."/>
            <person name="Tomley F."/>
            <person name="Blake D.P."/>
            <person name="Joachim A."/>
        </authorList>
    </citation>
    <scope>NUCLEOTIDE SEQUENCE [LARGE SCALE GENOMIC DNA]</scope>
    <source>
        <strain evidence="5 6">Wien I</strain>
    </source>
</reference>
<dbReference type="AlphaFoldDB" id="A0A2C6KN74"/>
<dbReference type="InterPro" id="IPR007226">
    <property type="entry name" value="SRS_dom"/>
</dbReference>
<name>A0A2C6KN74_9APIC</name>
<gene>
    <name evidence="5" type="ORF">CSUI_008107</name>
</gene>
<comment type="caution">
    <text evidence="5">The sequence shown here is derived from an EMBL/GenBank/DDBJ whole genome shotgun (WGS) entry which is preliminary data.</text>
</comment>
<feature type="domain" description="SRS" evidence="4">
    <location>
        <begin position="113"/>
        <end position="232"/>
    </location>
</feature>
<evidence type="ECO:0000256" key="1">
    <source>
        <dbReference type="SAM" id="MobiDB-lite"/>
    </source>
</evidence>
<keyword evidence="3" id="KW-0732">Signal</keyword>
<keyword evidence="2" id="KW-0812">Transmembrane</keyword>
<dbReference type="GO" id="GO:0016020">
    <property type="term" value="C:membrane"/>
    <property type="evidence" value="ECO:0007669"/>
    <property type="project" value="InterPro"/>
</dbReference>
<sequence>MKCTGVTMKVVLLVLVAGNSLPLGRAAAGSPAPGSDTGGHLGDVVRAVVGSGGPLPFVHGPGGPLPFVRGPGGPGPLLRGPGVAGPDLTLDPDFLPVAYERVERLQPPPAPQECAYSPESGKDGSLHLTLTSPNQGVAFQCPGEKDELSPEQNEQGGGVFRVGSDGSCDTSQVGHVVGIPAGLNTQRGRESKQVYYFSAAGWPLAEDKRFCFVCTAKEGPHIGKKCSIFVTIPKAQLTNVANCGALGESGVAVFKDDGSDLSATFTCPAGQSLIPSVDTQVAGTGTGCVWEVPVSQIVDGATLTESKTGTEVNGYKLSLKSLPAEPRLFCFSCADSMTEPSRGPRGPPCSIYLYAPAKKRTDDGKTDPQKPQEPKDGTEPGDGKDPKNGKIPDPIIDVVTPDKKKSPNSAGYSLAAGWSTSLALVSLFFGATGVGSLTK</sequence>
<dbReference type="OrthoDB" id="329875at2759"/>
<dbReference type="InterPro" id="IPR036755">
    <property type="entry name" value="SRS_dom_sf"/>
</dbReference>
<dbReference type="GeneID" id="94431457"/>
<evidence type="ECO:0000313" key="6">
    <source>
        <dbReference type="Proteomes" id="UP000221165"/>
    </source>
</evidence>
<accession>A0A2C6KN74</accession>
<dbReference type="Gene3D" id="2.60.40.1320">
    <property type="entry name" value="SRS domain"/>
    <property type="match status" value="2"/>
</dbReference>
<dbReference type="Proteomes" id="UP000221165">
    <property type="component" value="Unassembled WGS sequence"/>
</dbReference>
<feature type="chain" id="PRO_5012744991" evidence="3">
    <location>
        <begin position="27"/>
        <end position="439"/>
    </location>
</feature>
<feature type="compositionally biased region" description="Basic and acidic residues" evidence="1">
    <location>
        <begin position="359"/>
        <end position="390"/>
    </location>
</feature>
<dbReference type="EMBL" id="MIGC01004452">
    <property type="protein sequence ID" value="PHJ18068.1"/>
    <property type="molecule type" value="Genomic_DNA"/>
</dbReference>
<feature type="domain" description="SRS" evidence="4">
    <location>
        <begin position="258"/>
        <end position="341"/>
    </location>
</feature>
<evidence type="ECO:0000256" key="2">
    <source>
        <dbReference type="SAM" id="Phobius"/>
    </source>
</evidence>
<protein>
    <submittedName>
        <fullName evidence="5">Sag-related sequence srs17a</fullName>
    </submittedName>
</protein>
<organism evidence="5 6">
    <name type="scientific">Cystoisospora suis</name>
    <dbReference type="NCBI Taxonomy" id="483139"/>
    <lineage>
        <taxon>Eukaryota</taxon>
        <taxon>Sar</taxon>
        <taxon>Alveolata</taxon>
        <taxon>Apicomplexa</taxon>
        <taxon>Conoidasida</taxon>
        <taxon>Coccidia</taxon>
        <taxon>Eucoccidiorida</taxon>
        <taxon>Eimeriorina</taxon>
        <taxon>Sarcocystidae</taxon>
        <taxon>Cystoisospora</taxon>
    </lineage>
</organism>